<protein>
    <recommendedName>
        <fullName evidence="2">Reverse transcriptase zinc-binding domain-containing protein</fullName>
    </recommendedName>
</protein>
<proteinExistence type="predicted"/>
<feature type="signal peptide" evidence="1">
    <location>
        <begin position="1"/>
        <end position="21"/>
    </location>
</feature>
<dbReference type="PANTHER" id="PTHR36617">
    <property type="entry name" value="PROTEIN, PUTATIVE-RELATED"/>
    <property type="match status" value="1"/>
</dbReference>
<dbReference type="EMBL" id="RCHU01001050">
    <property type="protein sequence ID" value="TKR79522.1"/>
    <property type="molecule type" value="Genomic_DNA"/>
</dbReference>
<keyword evidence="1" id="KW-0732">Signal</keyword>
<dbReference type="Gene3D" id="1.10.510.10">
    <property type="entry name" value="Transferase(Phosphotransferase) domain 1"/>
    <property type="match status" value="1"/>
</dbReference>
<dbReference type="InterPro" id="IPR026960">
    <property type="entry name" value="RVT-Znf"/>
</dbReference>
<organism evidence="3">
    <name type="scientific">Populus alba</name>
    <name type="common">White poplar</name>
    <dbReference type="NCBI Taxonomy" id="43335"/>
    <lineage>
        <taxon>Eukaryota</taxon>
        <taxon>Viridiplantae</taxon>
        <taxon>Streptophyta</taxon>
        <taxon>Embryophyta</taxon>
        <taxon>Tracheophyta</taxon>
        <taxon>Spermatophyta</taxon>
        <taxon>Magnoliopsida</taxon>
        <taxon>eudicotyledons</taxon>
        <taxon>Gunneridae</taxon>
        <taxon>Pentapetalae</taxon>
        <taxon>rosids</taxon>
        <taxon>fabids</taxon>
        <taxon>Malpighiales</taxon>
        <taxon>Salicaceae</taxon>
        <taxon>Saliceae</taxon>
        <taxon>Populus</taxon>
    </lineage>
</organism>
<sequence length="335" mass="38158">MGNGNHVKFWLDTWLTGFCLANSYPTLFHLSSSKSGFVSQMGYWLEDTWYWNLKWRRPLKASETLMVQSLMSDLNLAAIHRLKEDRLIWEWGKDGDYTVNSCMLALERIRYAGSPTYVTNVWKSICPPKTEMTLWLALNEGLCTRAFLVKRHVLSPQEDKCPFCEQHSESVSHILLHCQVVWKLWNKIVDWRGLSWVMPYGLDDLQCQWLGLLQGNHCKFERTDGSGISTLPFGILVPIYTGIMNAFRHGSSSSSSMPPIAQHALLKDVLDQRISLPKKGAAEGVVHMMKIALACLHPNPQSRPTMEKISFELTTKWPPLPMAFCTISLGDLLIS</sequence>
<reference evidence="3" key="1">
    <citation type="submission" date="2018-10" db="EMBL/GenBank/DDBJ databases">
        <title>Population genomic analysis revealed the cold adaptation of white poplar.</title>
        <authorList>
            <person name="Liu Y.-J."/>
        </authorList>
    </citation>
    <scope>NUCLEOTIDE SEQUENCE [LARGE SCALE GENOMIC DNA]</scope>
    <source>
        <strain evidence="3">PAL-ZL1</strain>
    </source>
</reference>
<dbReference type="PANTHER" id="PTHR36617:SF5">
    <property type="entry name" value="OS05G0421675 PROTEIN"/>
    <property type="match status" value="1"/>
</dbReference>
<evidence type="ECO:0000313" key="3">
    <source>
        <dbReference type="EMBL" id="TKR79522.1"/>
    </source>
</evidence>
<dbReference type="Pfam" id="PF13966">
    <property type="entry name" value="zf-RVT"/>
    <property type="match status" value="1"/>
</dbReference>
<feature type="domain" description="Reverse transcriptase zinc-binding" evidence="2">
    <location>
        <begin position="116"/>
        <end position="185"/>
    </location>
</feature>
<feature type="chain" id="PRO_5020547166" description="Reverse transcriptase zinc-binding domain-containing protein" evidence="1">
    <location>
        <begin position="22"/>
        <end position="335"/>
    </location>
</feature>
<dbReference type="AlphaFoldDB" id="A0A4U5NAR2"/>
<dbReference type="STRING" id="43335.A0A4U5NAR2"/>
<gene>
    <name evidence="3" type="ORF">D5086_0000271560</name>
</gene>
<evidence type="ECO:0000256" key="1">
    <source>
        <dbReference type="SAM" id="SignalP"/>
    </source>
</evidence>
<evidence type="ECO:0000259" key="2">
    <source>
        <dbReference type="Pfam" id="PF13966"/>
    </source>
</evidence>
<accession>A0A4U5NAR2</accession>
<name>A0A4U5NAR2_POPAL</name>
<comment type="caution">
    <text evidence="3">The sequence shown here is derived from an EMBL/GenBank/DDBJ whole genome shotgun (WGS) entry which is preliminary data.</text>
</comment>